<dbReference type="InterPro" id="IPR015947">
    <property type="entry name" value="PUA-like_sf"/>
</dbReference>
<keyword evidence="8 12" id="KW-0808">Transferase</keyword>
<keyword evidence="6 12" id="KW-0698">rRNA processing</keyword>
<evidence type="ECO:0000256" key="11">
    <source>
        <dbReference type="ARBA" id="ARBA00047944"/>
    </source>
</evidence>
<dbReference type="InterPro" id="IPR006700">
    <property type="entry name" value="RsmE"/>
</dbReference>
<dbReference type="PANTHER" id="PTHR30027:SF3">
    <property type="entry name" value="16S RRNA (URACIL(1498)-N(3))-METHYLTRANSFERASE"/>
    <property type="match status" value="1"/>
</dbReference>
<dbReference type="PIRSF" id="PIRSF015601">
    <property type="entry name" value="MTase_slr0722"/>
    <property type="match status" value="1"/>
</dbReference>
<name>A0ABU0W993_9GAMM</name>
<evidence type="ECO:0000259" key="14">
    <source>
        <dbReference type="Pfam" id="PF20260"/>
    </source>
</evidence>
<dbReference type="Pfam" id="PF20260">
    <property type="entry name" value="PUA_4"/>
    <property type="match status" value="1"/>
</dbReference>
<dbReference type="NCBIfam" id="NF008692">
    <property type="entry name" value="PRK11713.1-5"/>
    <property type="match status" value="1"/>
</dbReference>
<sequence>MRIPRVLLHPLTLEPGAIVSLPGDARHHLGKVLRLQPGHPLHLLDGVGGEFEGELLADGEVRIGSATGRQAESPLSVCLIQGISRGQRMDYTLQKAVELGVSAIRPVFCERSVVKLDDKRLARRMDHWQGVIRSACEQSGRTCLPRLEAACGLAELPPVSYREGFYLDPQGDGKLIDGGFAAHASLVVGPEGGLSDGELATLRYLGFRGVTLGPRILRTETAGVAALAVMQAIQGDFR</sequence>
<evidence type="ECO:0000256" key="9">
    <source>
        <dbReference type="ARBA" id="ARBA00022691"/>
    </source>
</evidence>
<evidence type="ECO:0000256" key="8">
    <source>
        <dbReference type="ARBA" id="ARBA00022679"/>
    </source>
</evidence>
<comment type="caution">
    <text evidence="15">The sequence shown here is derived from an EMBL/GenBank/DDBJ whole genome shotgun (WGS) entry which is preliminary data.</text>
</comment>
<dbReference type="CDD" id="cd18084">
    <property type="entry name" value="RsmE-like"/>
    <property type="match status" value="1"/>
</dbReference>
<dbReference type="Pfam" id="PF04452">
    <property type="entry name" value="Methyltrans_RNA"/>
    <property type="match status" value="1"/>
</dbReference>
<dbReference type="EC" id="2.1.1.193" evidence="3 12"/>
<dbReference type="SUPFAM" id="SSF75217">
    <property type="entry name" value="alpha/beta knot"/>
    <property type="match status" value="1"/>
</dbReference>
<keyword evidence="5 12" id="KW-0963">Cytoplasm</keyword>
<dbReference type="Gene3D" id="3.40.1280.10">
    <property type="match status" value="1"/>
</dbReference>
<evidence type="ECO:0000256" key="5">
    <source>
        <dbReference type="ARBA" id="ARBA00022490"/>
    </source>
</evidence>
<comment type="similarity">
    <text evidence="2 12">Belongs to the RNA methyltransferase RsmE family.</text>
</comment>
<dbReference type="InterPro" id="IPR046886">
    <property type="entry name" value="RsmE_MTase_dom"/>
</dbReference>
<proteinExistence type="inferred from homology"/>
<dbReference type="Proteomes" id="UP001239019">
    <property type="component" value="Unassembled WGS sequence"/>
</dbReference>
<protein>
    <recommendedName>
        <fullName evidence="4 12">Ribosomal RNA small subunit methyltransferase E</fullName>
        <ecNumber evidence="3 12">2.1.1.193</ecNumber>
    </recommendedName>
</protein>
<comment type="function">
    <text evidence="10 12">Specifically methylates the N3 position of the uracil ring of uridine 1498 (m3U1498) in 16S rRNA. Acts on the fully assembled 30S ribosomal subunit.</text>
</comment>
<evidence type="ECO:0000256" key="7">
    <source>
        <dbReference type="ARBA" id="ARBA00022603"/>
    </source>
</evidence>
<reference evidence="15 16" key="1">
    <citation type="submission" date="2023-08" db="EMBL/GenBank/DDBJ databases">
        <title>Whole-genome sequencing of halo(alkali)philic microorganisms from hypersaline lakes.</title>
        <authorList>
            <person name="Sorokin D.Y."/>
            <person name="Abbas B."/>
            <person name="Merkel A.Y."/>
        </authorList>
    </citation>
    <scope>NUCLEOTIDE SEQUENCE [LARGE SCALE GENOMIC DNA]</scope>
    <source>
        <strain evidence="15 16">AB-CW4</strain>
    </source>
</reference>
<dbReference type="NCBIfam" id="TIGR00046">
    <property type="entry name" value="RsmE family RNA methyltransferase"/>
    <property type="match status" value="1"/>
</dbReference>
<organism evidence="15 16">
    <name type="scientific">Natronospira bacteriovora</name>
    <dbReference type="NCBI Taxonomy" id="3069753"/>
    <lineage>
        <taxon>Bacteria</taxon>
        <taxon>Pseudomonadati</taxon>
        <taxon>Pseudomonadota</taxon>
        <taxon>Gammaproteobacteria</taxon>
        <taxon>Natronospirales</taxon>
        <taxon>Natronospiraceae</taxon>
        <taxon>Natronospira</taxon>
    </lineage>
</organism>
<gene>
    <name evidence="15" type="ORF">RBH19_12000</name>
</gene>
<evidence type="ECO:0000256" key="12">
    <source>
        <dbReference type="PIRNR" id="PIRNR015601"/>
    </source>
</evidence>
<dbReference type="InterPro" id="IPR029026">
    <property type="entry name" value="tRNA_m1G_MTases_N"/>
</dbReference>
<dbReference type="SUPFAM" id="SSF88697">
    <property type="entry name" value="PUA domain-like"/>
    <property type="match status" value="1"/>
</dbReference>
<evidence type="ECO:0000313" key="15">
    <source>
        <dbReference type="EMBL" id="MDQ2070593.1"/>
    </source>
</evidence>
<comment type="subcellular location">
    <subcellularLocation>
        <location evidence="1 12">Cytoplasm</location>
    </subcellularLocation>
</comment>
<comment type="catalytic activity">
    <reaction evidence="11 12">
        <text>uridine(1498) in 16S rRNA + S-adenosyl-L-methionine = N(3)-methyluridine(1498) in 16S rRNA + S-adenosyl-L-homocysteine + H(+)</text>
        <dbReference type="Rhea" id="RHEA:42920"/>
        <dbReference type="Rhea" id="RHEA-COMP:10283"/>
        <dbReference type="Rhea" id="RHEA-COMP:10284"/>
        <dbReference type="ChEBI" id="CHEBI:15378"/>
        <dbReference type="ChEBI" id="CHEBI:57856"/>
        <dbReference type="ChEBI" id="CHEBI:59789"/>
        <dbReference type="ChEBI" id="CHEBI:65315"/>
        <dbReference type="ChEBI" id="CHEBI:74502"/>
        <dbReference type="EC" id="2.1.1.193"/>
    </reaction>
</comment>
<dbReference type="RefSeq" id="WP_306729089.1">
    <property type="nucleotide sequence ID" value="NZ_JAVDDT010000008.1"/>
</dbReference>
<dbReference type="InterPro" id="IPR046887">
    <property type="entry name" value="RsmE_PUA-like"/>
</dbReference>
<evidence type="ECO:0000256" key="4">
    <source>
        <dbReference type="ARBA" id="ARBA00013673"/>
    </source>
</evidence>
<evidence type="ECO:0000256" key="2">
    <source>
        <dbReference type="ARBA" id="ARBA00005528"/>
    </source>
</evidence>
<keyword evidence="7 12" id="KW-0489">Methyltransferase</keyword>
<dbReference type="InterPro" id="IPR029028">
    <property type="entry name" value="Alpha/beta_knot_MTases"/>
</dbReference>
<dbReference type="PANTHER" id="PTHR30027">
    <property type="entry name" value="RIBOSOMAL RNA SMALL SUBUNIT METHYLTRANSFERASE E"/>
    <property type="match status" value="1"/>
</dbReference>
<evidence type="ECO:0000256" key="6">
    <source>
        <dbReference type="ARBA" id="ARBA00022552"/>
    </source>
</evidence>
<feature type="domain" description="Ribosomal RNA small subunit methyltransferase E methyltransferase" evidence="13">
    <location>
        <begin position="72"/>
        <end position="231"/>
    </location>
</feature>
<evidence type="ECO:0000259" key="13">
    <source>
        <dbReference type="Pfam" id="PF04452"/>
    </source>
</evidence>
<feature type="domain" description="Ribosomal RNA small subunit methyltransferase E PUA-like" evidence="14">
    <location>
        <begin position="21"/>
        <end position="57"/>
    </location>
</feature>
<evidence type="ECO:0000256" key="3">
    <source>
        <dbReference type="ARBA" id="ARBA00012328"/>
    </source>
</evidence>
<dbReference type="GO" id="GO:0008168">
    <property type="term" value="F:methyltransferase activity"/>
    <property type="evidence" value="ECO:0007669"/>
    <property type="project" value="UniProtKB-KW"/>
</dbReference>
<dbReference type="EMBL" id="JAVDDT010000008">
    <property type="protein sequence ID" value="MDQ2070593.1"/>
    <property type="molecule type" value="Genomic_DNA"/>
</dbReference>
<evidence type="ECO:0000313" key="16">
    <source>
        <dbReference type="Proteomes" id="UP001239019"/>
    </source>
</evidence>
<evidence type="ECO:0000256" key="1">
    <source>
        <dbReference type="ARBA" id="ARBA00004496"/>
    </source>
</evidence>
<keyword evidence="9 12" id="KW-0949">S-adenosyl-L-methionine</keyword>
<accession>A0ABU0W993</accession>
<evidence type="ECO:0000256" key="10">
    <source>
        <dbReference type="ARBA" id="ARBA00025699"/>
    </source>
</evidence>
<keyword evidence="16" id="KW-1185">Reference proteome</keyword>
<dbReference type="GO" id="GO:0032259">
    <property type="term" value="P:methylation"/>
    <property type="evidence" value="ECO:0007669"/>
    <property type="project" value="UniProtKB-KW"/>
</dbReference>